<evidence type="ECO:0000313" key="2">
    <source>
        <dbReference type="Proteomes" id="UP001237448"/>
    </source>
</evidence>
<proteinExistence type="predicted"/>
<sequence length="315" mass="34533">MSVRETSKPPVVRNRAMRECIPAAGLFQQALPARTRWAALRASTLPNTRGVSSALEHHINEIIDSFYHLCEILQGSIKPRMTHSMSQPAYSIPQRSPLYQAPPFDYKAFSKVSVFCRVDEAAIRGALPAQFDVRGDVIEFFIMDVPAGGSLGAYAEGGIVVPMSYKGRPGGHVLYEIVTNDDSMAVGREVWGYPKKMGDVEWQADDNAVRAKLSRRGTSLIEIDFKVDGPQFEKPALQPRFQTRIIPSPESPAVETQIIENSLGGSSIIRHAVGTAEIRIGGNASDPFSDFEIREIVGAEMIVANFVLSFGKIIG</sequence>
<evidence type="ECO:0000313" key="1">
    <source>
        <dbReference type="EMBL" id="MDQ0392006.1"/>
    </source>
</evidence>
<dbReference type="Gene3D" id="2.40.400.10">
    <property type="entry name" value="Acetoacetate decarboxylase-like"/>
    <property type="match status" value="1"/>
</dbReference>
<protein>
    <submittedName>
        <fullName evidence="1">Acetoacetate decarboxylase</fullName>
    </submittedName>
</protein>
<dbReference type="InterPro" id="IPR023375">
    <property type="entry name" value="ADC_dom_sf"/>
</dbReference>
<dbReference type="Proteomes" id="UP001237448">
    <property type="component" value="Unassembled WGS sequence"/>
</dbReference>
<gene>
    <name evidence="1" type="ORF">J3R73_001798</name>
</gene>
<keyword evidence="2" id="KW-1185">Reference proteome</keyword>
<dbReference type="EMBL" id="JAUSVK010000001">
    <property type="protein sequence ID" value="MDQ0392006.1"/>
    <property type="molecule type" value="Genomic_DNA"/>
</dbReference>
<dbReference type="SUPFAM" id="SSF160104">
    <property type="entry name" value="Acetoacetate decarboxylase-like"/>
    <property type="match status" value="1"/>
</dbReference>
<dbReference type="InterPro" id="IPR010451">
    <property type="entry name" value="Acetoacetate_decarboxylase"/>
</dbReference>
<name>A0ABU0FBL0_9HYPH</name>
<dbReference type="Pfam" id="PF06314">
    <property type="entry name" value="ADC"/>
    <property type="match status" value="1"/>
</dbReference>
<organism evidence="1 2">
    <name type="scientific">Labrys monachus</name>
    <dbReference type="NCBI Taxonomy" id="217067"/>
    <lineage>
        <taxon>Bacteria</taxon>
        <taxon>Pseudomonadati</taxon>
        <taxon>Pseudomonadota</taxon>
        <taxon>Alphaproteobacteria</taxon>
        <taxon>Hyphomicrobiales</taxon>
        <taxon>Xanthobacteraceae</taxon>
        <taxon>Labrys</taxon>
    </lineage>
</organism>
<reference evidence="1 2" key="1">
    <citation type="submission" date="2023-07" db="EMBL/GenBank/DDBJ databases">
        <title>Genomic Encyclopedia of Type Strains, Phase IV (KMG-IV): sequencing the most valuable type-strain genomes for metagenomic binning, comparative biology and taxonomic classification.</title>
        <authorList>
            <person name="Goeker M."/>
        </authorList>
    </citation>
    <scope>NUCLEOTIDE SEQUENCE [LARGE SCALE GENOMIC DNA]</scope>
    <source>
        <strain evidence="1 2">DSM 5896</strain>
    </source>
</reference>
<accession>A0ABU0FBL0</accession>
<comment type="caution">
    <text evidence="1">The sequence shown here is derived from an EMBL/GenBank/DDBJ whole genome shotgun (WGS) entry which is preliminary data.</text>
</comment>